<dbReference type="EMBL" id="BRYB01001639">
    <property type="protein sequence ID" value="GMI30185.1"/>
    <property type="molecule type" value="Genomic_DNA"/>
</dbReference>
<keyword evidence="3" id="KW-1185">Reference proteome</keyword>
<feature type="transmembrane region" description="Helical" evidence="1">
    <location>
        <begin position="7"/>
        <end position="29"/>
    </location>
</feature>
<evidence type="ECO:0000256" key="1">
    <source>
        <dbReference type="SAM" id="Phobius"/>
    </source>
</evidence>
<feature type="transmembrane region" description="Helical" evidence="1">
    <location>
        <begin position="204"/>
        <end position="229"/>
    </location>
</feature>
<dbReference type="InterPro" id="IPR046475">
    <property type="entry name" value="DUF6796"/>
</dbReference>
<feature type="transmembrane region" description="Helical" evidence="1">
    <location>
        <begin position="68"/>
        <end position="91"/>
    </location>
</feature>
<dbReference type="Proteomes" id="UP001165060">
    <property type="component" value="Unassembled WGS sequence"/>
</dbReference>
<comment type="caution">
    <text evidence="2">The sequence shown here is derived from an EMBL/GenBank/DDBJ whole genome shotgun (WGS) entry which is preliminary data.</text>
</comment>
<organism evidence="2 3">
    <name type="scientific">Tetraparma gracilis</name>
    <dbReference type="NCBI Taxonomy" id="2962635"/>
    <lineage>
        <taxon>Eukaryota</taxon>
        <taxon>Sar</taxon>
        <taxon>Stramenopiles</taxon>
        <taxon>Ochrophyta</taxon>
        <taxon>Bolidophyceae</taxon>
        <taxon>Parmales</taxon>
        <taxon>Triparmaceae</taxon>
        <taxon>Tetraparma</taxon>
    </lineage>
</organism>
<reference evidence="2 3" key="1">
    <citation type="journal article" date="2023" name="Commun. Biol.">
        <title>Genome analysis of Parmales, the sister group of diatoms, reveals the evolutionary specialization of diatoms from phago-mixotrophs to photoautotrophs.</title>
        <authorList>
            <person name="Ban H."/>
            <person name="Sato S."/>
            <person name="Yoshikawa S."/>
            <person name="Yamada K."/>
            <person name="Nakamura Y."/>
            <person name="Ichinomiya M."/>
            <person name="Sato N."/>
            <person name="Blanc-Mathieu R."/>
            <person name="Endo H."/>
            <person name="Kuwata A."/>
            <person name="Ogata H."/>
        </authorList>
    </citation>
    <scope>NUCLEOTIDE SEQUENCE [LARGE SCALE GENOMIC DNA]</scope>
</reference>
<evidence type="ECO:0000313" key="3">
    <source>
        <dbReference type="Proteomes" id="UP001165060"/>
    </source>
</evidence>
<evidence type="ECO:0000313" key="2">
    <source>
        <dbReference type="EMBL" id="GMI30185.1"/>
    </source>
</evidence>
<keyword evidence="1" id="KW-0812">Transmembrane</keyword>
<feature type="transmembrane region" description="Helical" evidence="1">
    <location>
        <begin position="98"/>
        <end position="116"/>
    </location>
</feature>
<name>A0ABQ6MP92_9STRA</name>
<dbReference type="Pfam" id="PF20599">
    <property type="entry name" value="DUF6796"/>
    <property type="match status" value="1"/>
</dbReference>
<feature type="transmembrane region" description="Helical" evidence="1">
    <location>
        <begin position="152"/>
        <end position="172"/>
    </location>
</feature>
<keyword evidence="1" id="KW-1133">Transmembrane helix</keyword>
<sequence>MGDRRMLIATGFCGMAGAVIMFVGDILLYGPSAWGEPASTYFSSVDPLSSAPSSLAESPMGSVPLQRAIVGGLLGPIAGFFYVIGCFQMFLAAPSHPLRYLASLGHIAALVFVSAYHACYSYTSFIAAASPSAGLALVSAHQAYMAAIKFSIKGCGLAGTAGLVGIVLSPAASSYPRWLILFTPTVWLMLVRESGLLVDLPAPYGHIVAGGSFNIVFFLFFLASTVATATSTDKTKKKKLKIY</sequence>
<keyword evidence="1" id="KW-0472">Membrane</keyword>
<proteinExistence type="predicted"/>
<gene>
    <name evidence="2" type="ORF">TeGR_g13372</name>
</gene>
<protein>
    <submittedName>
        <fullName evidence="2">Uncharacterized protein</fullName>
    </submittedName>
</protein>
<accession>A0ABQ6MP92</accession>